<dbReference type="AlphaFoldDB" id="A0A0C9W6D2"/>
<reference evidence="1 2" key="1">
    <citation type="submission" date="2014-04" db="EMBL/GenBank/DDBJ databases">
        <title>Evolutionary Origins and Diversification of the Mycorrhizal Mutualists.</title>
        <authorList>
            <consortium name="DOE Joint Genome Institute"/>
            <consortium name="Mycorrhizal Genomics Consortium"/>
            <person name="Kohler A."/>
            <person name="Kuo A."/>
            <person name="Nagy L.G."/>
            <person name="Floudas D."/>
            <person name="Copeland A."/>
            <person name="Barry K.W."/>
            <person name="Cichocki N."/>
            <person name="Veneault-Fourrey C."/>
            <person name="LaButti K."/>
            <person name="Lindquist E.A."/>
            <person name="Lipzen A."/>
            <person name="Lundell T."/>
            <person name="Morin E."/>
            <person name="Murat C."/>
            <person name="Riley R."/>
            <person name="Ohm R."/>
            <person name="Sun H."/>
            <person name="Tunlid A."/>
            <person name="Henrissat B."/>
            <person name="Grigoriev I.V."/>
            <person name="Hibbett D.S."/>
            <person name="Martin F."/>
        </authorList>
    </citation>
    <scope>NUCLEOTIDE SEQUENCE [LARGE SCALE GENOMIC DNA]</scope>
    <source>
        <strain evidence="1 2">MD-312</strain>
    </source>
</reference>
<accession>A0A0C9W6D2</accession>
<sequence length="82" mass="8733">MFVKGVLHVGIRHVFSQPRTDLSLSLPATALLLNLSQLFASCGHKLLHQRLADISLLQGATIIVPPSPSGVGRPRTGLVNLS</sequence>
<keyword evidence="2" id="KW-1185">Reference proteome</keyword>
<protein>
    <submittedName>
        <fullName evidence="1">Uncharacterized protein</fullName>
    </submittedName>
</protein>
<gene>
    <name evidence="1" type="ORF">HYDPIDRAFT_114589</name>
</gene>
<proteinExistence type="predicted"/>
<evidence type="ECO:0000313" key="2">
    <source>
        <dbReference type="Proteomes" id="UP000053820"/>
    </source>
</evidence>
<dbReference type="Proteomes" id="UP000053820">
    <property type="component" value="Unassembled WGS sequence"/>
</dbReference>
<evidence type="ECO:0000313" key="1">
    <source>
        <dbReference type="EMBL" id="KIJ62463.1"/>
    </source>
</evidence>
<dbReference type="HOGENOM" id="CLU_2558568_0_0_1"/>
<name>A0A0C9W6D2_9AGAM</name>
<organism evidence="1 2">
    <name type="scientific">Hydnomerulius pinastri MD-312</name>
    <dbReference type="NCBI Taxonomy" id="994086"/>
    <lineage>
        <taxon>Eukaryota</taxon>
        <taxon>Fungi</taxon>
        <taxon>Dikarya</taxon>
        <taxon>Basidiomycota</taxon>
        <taxon>Agaricomycotina</taxon>
        <taxon>Agaricomycetes</taxon>
        <taxon>Agaricomycetidae</taxon>
        <taxon>Boletales</taxon>
        <taxon>Boletales incertae sedis</taxon>
        <taxon>Leucogyrophana</taxon>
    </lineage>
</organism>
<dbReference type="EMBL" id="KN839855">
    <property type="protein sequence ID" value="KIJ62463.1"/>
    <property type="molecule type" value="Genomic_DNA"/>
</dbReference>